<feature type="site" description="Activates thiol group during catalysis" evidence="6">
    <location>
        <position position="181"/>
    </location>
</feature>
<comment type="similarity">
    <text evidence="1 7">Belongs to the glyceraldehyde-3-phosphate dehydrogenase family.</text>
</comment>
<feature type="binding site" evidence="4">
    <location>
        <position position="235"/>
    </location>
    <ligand>
        <name>D-glyceraldehyde 3-phosphate</name>
        <dbReference type="ChEBI" id="CHEBI:59776"/>
    </ligand>
</feature>
<dbReference type="InterPro" id="IPR006424">
    <property type="entry name" value="Glyceraldehyde-3-P_DH_1"/>
</dbReference>
<evidence type="ECO:0000256" key="4">
    <source>
        <dbReference type="PIRSR" id="PIRSR000149-2"/>
    </source>
</evidence>
<organism evidence="9">
    <name type="scientific">candidate division WOR-3 bacterium</name>
    <dbReference type="NCBI Taxonomy" id="2052148"/>
    <lineage>
        <taxon>Bacteria</taxon>
        <taxon>Bacteria division WOR-3</taxon>
    </lineage>
</organism>
<keyword evidence="5" id="KW-0547">Nucleotide-binding</keyword>
<keyword evidence="2" id="KW-0560">Oxidoreductase</keyword>
<evidence type="ECO:0000259" key="8">
    <source>
        <dbReference type="SMART" id="SM00846"/>
    </source>
</evidence>
<dbReference type="CDD" id="cd18126">
    <property type="entry name" value="GAPDH_I_C"/>
    <property type="match status" value="1"/>
</dbReference>
<dbReference type="SUPFAM" id="SSF55347">
    <property type="entry name" value="Glyceraldehyde-3-phosphate dehydrogenase-like, C-terminal domain"/>
    <property type="match status" value="1"/>
</dbReference>
<evidence type="ECO:0000256" key="1">
    <source>
        <dbReference type="ARBA" id="ARBA00007406"/>
    </source>
</evidence>
<dbReference type="CDD" id="cd05214">
    <property type="entry name" value="GAPDH_I_N"/>
    <property type="match status" value="1"/>
</dbReference>
<proteinExistence type="inferred from homology"/>
<name>A0A7C6A9X9_UNCW3</name>
<sequence>MIRVAINGFGRIGRLVLRAGYKNRNLAFVAVNDIMDAKTLAHLLKYDSVHRPIDAKVSAKENAIILDGKEIKTFAFKDPQALPWQELKVDVVIESTGLFRSYDKLELHLKAGAKKVILSAPSKDKAKTIKTLVMGVNEQTYDPKADHIVSNASCTTNCVVPVCKVLHENFKIKSGFMTTIHAYTNDQRILDAPHKDLRRARACAMSMIPTTTGAAKLIGVIFPELKGKIDGMAIRVPTADVSIVDLSCIVEKTTDKEEVNQAFKKASEGALKKYLMYCTEPLVSIDFVTSTYSAIVDAELTQVIDKNLVKVFAWYDNEYGYACRLIDLIEYIGARL</sequence>
<evidence type="ECO:0000256" key="5">
    <source>
        <dbReference type="PIRSR" id="PIRSR000149-3"/>
    </source>
</evidence>
<dbReference type="NCBIfam" id="TIGR01534">
    <property type="entry name" value="GAPDH-I"/>
    <property type="match status" value="1"/>
</dbReference>
<dbReference type="Gene3D" id="3.40.50.720">
    <property type="entry name" value="NAD(P)-binding Rossmann-like Domain"/>
    <property type="match status" value="1"/>
</dbReference>
<evidence type="ECO:0000256" key="7">
    <source>
        <dbReference type="RuleBase" id="RU000397"/>
    </source>
</evidence>
<dbReference type="InterPro" id="IPR020828">
    <property type="entry name" value="GlycerAld_3-P_DH_NAD(P)-bd"/>
</dbReference>
<dbReference type="InterPro" id="IPR036291">
    <property type="entry name" value="NAD(P)-bd_dom_sf"/>
</dbReference>
<dbReference type="FunFam" id="3.40.50.720:FF:000001">
    <property type="entry name" value="Glyceraldehyde-3-phosphate dehydrogenase"/>
    <property type="match status" value="1"/>
</dbReference>
<reference evidence="9" key="1">
    <citation type="journal article" date="2020" name="mSystems">
        <title>Genome- and Community-Level Interaction Insights into Carbon Utilization and Element Cycling Functions of Hydrothermarchaeota in Hydrothermal Sediment.</title>
        <authorList>
            <person name="Zhou Z."/>
            <person name="Liu Y."/>
            <person name="Xu W."/>
            <person name="Pan J."/>
            <person name="Luo Z.H."/>
            <person name="Li M."/>
        </authorList>
    </citation>
    <scope>NUCLEOTIDE SEQUENCE [LARGE SCALE GENOMIC DNA]</scope>
    <source>
        <strain evidence="9">SpSt-876</strain>
    </source>
</reference>
<comment type="caution">
    <text evidence="9">The sequence shown here is derived from an EMBL/GenBank/DDBJ whole genome shotgun (WGS) entry which is preliminary data.</text>
</comment>
<dbReference type="Pfam" id="PF00044">
    <property type="entry name" value="Gp_dh_N"/>
    <property type="match status" value="1"/>
</dbReference>
<dbReference type="Gene3D" id="3.30.360.10">
    <property type="entry name" value="Dihydrodipicolinate Reductase, domain 2"/>
    <property type="match status" value="1"/>
</dbReference>
<keyword evidence="5" id="KW-0520">NAD</keyword>
<feature type="binding site" evidence="5">
    <location>
        <begin position="11"/>
        <end position="12"/>
    </location>
    <ligand>
        <name>NAD(+)</name>
        <dbReference type="ChEBI" id="CHEBI:57540"/>
    </ligand>
</feature>
<dbReference type="GO" id="GO:0006006">
    <property type="term" value="P:glucose metabolic process"/>
    <property type="evidence" value="ECO:0007669"/>
    <property type="project" value="InterPro"/>
</dbReference>
<feature type="binding site" evidence="5">
    <location>
        <position position="317"/>
    </location>
    <ligand>
        <name>NAD(+)</name>
        <dbReference type="ChEBI" id="CHEBI:57540"/>
    </ligand>
</feature>
<evidence type="ECO:0000313" key="9">
    <source>
        <dbReference type="EMBL" id="HHS52712.1"/>
    </source>
</evidence>
<dbReference type="FunFam" id="3.30.360.10:FF:000002">
    <property type="entry name" value="Glyceraldehyde-3-phosphate dehydrogenase"/>
    <property type="match status" value="1"/>
</dbReference>
<dbReference type="PANTHER" id="PTHR43148">
    <property type="entry name" value="GLYCERALDEHYDE-3-PHOSPHATE DEHYDROGENASE 2"/>
    <property type="match status" value="1"/>
</dbReference>
<dbReference type="GO" id="GO:0050661">
    <property type="term" value="F:NADP binding"/>
    <property type="evidence" value="ECO:0007669"/>
    <property type="project" value="InterPro"/>
</dbReference>
<dbReference type="EMBL" id="DTLI01000179">
    <property type="protein sequence ID" value="HHS52712.1"/>
    <property type="molecule type" value="Genomic_DNA"/>
</dbReference>
<dbReference type="InterPro" id="IPR020829">
    <property type="entry name" value="GlycerAld_3-P_DH_cat"/>
</dbReference>
<feature type="binding site" evidence="4">
    <location>
        <position position="184"/>
    </location>
    <ligand>
        <name>D-glyceraldehyde 3-phosphate</name>
        <dbReference type="ChEBI" id="CHEBI:59776"/>
    </ligand>
</feature>
<dbReference type="PIRSF" id="PIRSF000149">
    <property type="entry name" value="GAP_DH"/>
    <property type="match status" value="1"/>
</dbReference>
<dbReference type="PRINTS" id="PR00078">
    <property type="entry name" value="G3PDHDRGNASE"/>
</dbReference>
<dbReference type="InterPro" id="IPR020831">
    <property type="entry name" value="GlycerAld/Erythrose_P_DH"/>
</dbReference>
<gene>
    <name evidence="9" type="primary">gap</name>
    <name evidence="9" type="ORF">ENW73_07610</name>
</gene>
<protein>
    <submittedName>
        <fullName evidence="9">Type I glyceraldehyde-3-phosphate dehydrogenase</fullName>
    </submittedName>
</protein>
<dbReference type="Pfam" id="PF02800">
    <property type="entry name" value="Gp_dh_C"/>
    <property type="match status" value="1"/>
</dbReference>
<dbReference type="SMART" id="SM00846">
    <property type="entry name" value="Gp_dh_N"/>
    <property type="match status" value="1"/>
</dbReference>
<feature type="binding site" evidence="5">
    <location>
        <position position="33"/>
    </location>
    <ligand>
        <name>NAD(+)</name>
        <dbReference type="ChEBI" id="CHEBI:57540"/>
    </ligand>
</feature>
<feature type="binding site" evidence="5">
    <location>
        <position position="119"/>
    </location>
    <ligand>
        <name>NAD(+)</name>
        <dbReference type="ChEBI" id="CHEBI:57540"/>
    </ligand>
</feature>
<feature type="domain" description="Glyceraldehyde 3-phosphate dehydrogenase NAD(P) binding" evidence="8">
    <location>
        <begin position="2"/>
        <end position="154"/>
    </location>
</feature>
<evidence type="ECO:0000256" key="6">
    <source>
        <dbReference type="PIRSR" id="PIRSR000149-4"/>
    </source>
</evidence>
<evidence type="ECO:0000256" key="3">
    <source>
        <dbReference type="PIRSR" id="PIRSR000149-1"/>
    </source>
</evidence>
<feature type="binding site" evidence="4">
    <location>
        <begin position="153"/>
        <end position="155"/>
    </location>
    <ligand>
        <name>D-glyceraldehyde 3-phosphate</name>
        <dbReference type="ChEBI" id="CHEBI:59776"/>
    </ligand>
</feature>
<evidence type="ECO:0000256" key="2">
    <source>
        <dbReference type="ARBA" id="ARBA00023002"/>
    </source>
</evidence>
<accession>A0A7C6A9X9</accession>
<dbReference type="SUPFAM" id="SSF51735">
    <property type="entry name" value="NAD(P)-binding Rossmann-fold domains"/>
    <property type="match status" value="1"/>
</dbReference>
<dbReference type="GO" id="GO:0051287">
    <property type="term" value="F:NAD binding"/>
    <property type="evidence" value="ECO:0007669"/>
    <property type="project" value="InterPro"/>
</dbReference>
<dbReference type="GO" id="GO:0016620">
    <property type="term" value="F:oxidoreductase activity, acting on the aldehyde or oxo group of donors, NAD or NADP as acceptor"/>
    <property type="evidence" value="ECO:0007669"/>
    <property type="project" value="InterPro"/>
</dbReference>
<feature type="active site" description="Nucleophile" evidence="3">
    <location>
        <position position="154"/>
    </location>
</feature>
<feature type="binding site" evidence="4">
    <location>
        <begin position="212"/>
        <end position="213"/>
    </location>
    <ligand>
        <name>D-glyceraldehyde 3-phosphate</name>
        <dbReference type="ChEBI" id="CHEBI:59776"/>
    </ligand>
</feature>
<dbReference type="AlphaFoldDB" id="A0A7C6A9X9"/>